<dbReference type="Gene3D" id="3.40.50.1820">
    <property type="entry name" value="alpha/beta hydrolase"/>
    <property type="match status" value="1"/>
</dbReference>
<feature type="signal peptide" evidence="7">
    <location>
        <begin position="1"/>
        <end position="39"/>
    </location>
</feature>
<evidence type="ECO:0000256" key="1">
    <source>
        <dbReference type="ARBA" id="ARBA00001070"/>
    </source>
</evidence>
<dbReference type="PANTHER" id="PTHR42881:SF2">
    <property type="entry name" value="PROLYL ENDOPEPTIDASE"/>
    <property type="match status" value="1"/>
</dbReference>
<dbReference type="SUPFAM" id="SSF50993">
    <property type="entry name" value="Peptidase/esterase 'gauge' domain"/>
    <property type="match status" value="1"/>
</dbReference>
<feature type="domain" description="Peptidase S9A N-terminal" evidence="9">
    <location>
        <begin position="61"/>
        <end position="466"/>
    </location>
</feature>
<dbReference type="Gene3D" id="2.130.10.120">
    <property type="entry name" value="Prolyl oligopeptidase, N-terminal domain"/>
    <property type="match status" value="1"/>
</dbReference>
<proteinExistence type="inferred from homology"/>
<keyword evidence="11" id="KW-1185">Reference proteome</keyword>
<evidence type="ECO:0000313" key="11">
    <source>
        <dbReference type="Proteomes" id="UP001595530"/>
    </source>
</evidence>
<dbReference type="InterPro" id="IPR002470">
    <property type="entry name" value="Peptidase_S9A"/>
</dbReference>
<dbReference type="InterPro" id="IPR051167">
    <property type="entry name" value="Prolyl_oligopep/macrocyclase"/>
</dbReference>
<dbReference type="Pfam" id="PF00326">
    <property type="entry name" value="Peptidase_S9"/>
    <property type="match status" value="1"/>
</dbReference>
<evidence type="ECO:0000313" key="10">
    <source>
        <dbReference type="EMBL" id="MFC3109666.1"/>
    </source>
</evidence>
<dbReference type="Proteomes" id="UP001595530">
    <property type="component" value="Unassembled WGS sequence"/>
</dbReference>
<dbReference type="InterPro" id="IPR001375">
    <property type="entry name" value="Peptidase_S9_cat"/>
</dbReference>
<dbReference type="InterPro" id="IPR002471">
    <property type="entry name" value="Pept_S9_AS"/>
</dbReference>
<dbReference type="PRINTS" id="PR00862">
    <property type="entry name" value="PROLIGOPTASE"/>
</dbReference>
<comment type="caution">
    <text evidence="10">The sequence shown here is derived from an EMBL/GenBank/DDBJ whole genome shotgun (WGS) entry which is preliminary data.</text>
</comment>
<keyword evidence="7" id="KW-0732">Signal</keyword>
<dbReference type="InterPro" id="IPR023302">
    <property type="entry name" value="Pept_S9A_N"/>
</dbReference>
<accession>A0ABV7F7I5</accession>
<reference evidence="11" key="1">
    <citation type="journal article" date="2019" name="Int. J. Syst. Evol. Microbiol.">
        <title>The Global Catalogue of Microorganisms (GCM) 10K type strain sequencing project: providing services to taxonomists for standard genome sequencing and annotation.</title>
        <authorList>
            <consortium name="The Broad Institute Genomics Platform"/>
            <consortium name="The Broad Institute Genome Sequencing Center for Infectious Disease"/>
            <person name="Wu L."/>
            <person name="Ma J."/>
        </authorList>
    </citation>
    <scope>NUCLEOTIDE SEQUENCE [LARGE SCALE GENOMIC DNA]</scope>
    <source>
        <strain evidence="11">KCTC 42986</strain>
    </source>
</reference>
<evidence type="ECO:0000259" key="9">
    <source>
        <dbReference type="Pfam" id="PF02897"/>
    </source>
</evidence>
<evidence type="ECO:0000256" key="7">
    <source>
        <dbReference type="SAM" id="SignalP"/>
    </source>
</evidence>
<dbReference type="SUPFAM" id="SSF53474">
    <property type="entry name" value="alpha/beta-Hydrolases"/>
    <property type="match status" value="1"/>
</dbReference>
<evidence type="ECO:0000256" key="5">
    <source>
        <dbReference type="ARBA" id="ARBA00022801"/>
    </source>
</evidence>
<feature type="domain" description="Peptidase S9 prolyl oligopeptidase catalytic" evidence="8">
    <location>
        <begin position="534"/>
        <end position="742"/>
    </location>
</feature>
<name>A0ABV7F7I5_9BURK</name>
<keyword evidence="5" id="KW-0378">Hydrolase</keyword>
<protein>
    <recommendedName>
        <fullName evidence="3">prolyl oligopeptidase</fullName>
        <ecNumber evidence="3">3.4.21.26</ecNumber>
    </recommendedName>
</protein>
<organism evidence="10 11">
    <name type="scientific">Undibacterium arcticum</name>
    <dbReference type="NCBI Taxonomy" id="1762892"/>
    <lineage>
        <taxon>Bacteria</taxon>
        <taxon>Pseudomonadati</taxon>
        <taxon>Pseudomonadota</taxon>
        <taxon>Betaproteobacteria</taxon>
        <taxon>Burkholderiales</taxon>
        <taxon>Oxalobacteraceae</taxon>
        <taxon>Undibacterium</taxon>
    </lineage>
</organism>
<comment type="catalytic activity">
    <reaction evidence="1">
        <text>Hydrolysis of Pro-|-Xaa &gt;&gt; Ala-|-Xaa in oligopeptides.</text>
        <dbReference type="EC" id="3.4.21.26"/>
    </reaction>
</comment>
<dbReference type="PROSITE" id="PS00708">
    <property type="entry name" value="PRO_ENDOPEP_SER"/>
    <property type="match status" value="1"/>
</dbReference>
<sequence length="747" mass="80537">MSSRNRLAGRFGRGASPLGLLALVGKVAAAALVAGAAQAGAPTATKLKSAPAAPPTPIIAVSDTYHGITASDPYRWLENAADPKVHQWSLAQDQRTRKYIDRLPSRAPIFKWLMQQAAASSSAYYGLQTAGEQVFAMYNQPPKQQPMIAVMGQDLDPAKVRIVLDPNQISAQGTTAIDWFVPSPTGELVAVSLSDNGSEDGSVHIFDVKSGQQVDAVIPRVQYPTGGGSLAWRADGSGFWYTQYPGADQPAERQHFYQQVFYHRIGDDPKQDVYVLGKDFPKVAEIFLDNHPNSTAVLATVANGDGGEFAHYVIQQGGAIRQVTRFEDQVVATVIGPDDALYLVSRKDAPRGKLLKLKSGDYQLAHAQAIVAQSDAVMQSGGNLGSSAIVVTPRAIYLNELVGGPSRVAIYDHDGKPQGMLPLPDVATVNEVEALGNGALVYSIGTYLKPSYFARYDEKSGKGAVTKLVQTSPVNFDDTEVVREFATSKDGTKIPLNIVRRKGVKLDGNNPLLLNGYGGYGVSQTPHFLGAATRLWLDGGGVFVSVNLRGGGEFGEEWHQQGMLTRKQNVFDDFIAAGQYLVQQKYTSRARMASIGGSNGGLLMGAVLTQQPRLFRAVVSQVGLYDMLRVELDPNGAFNVTEFGSVKNPDQFKALYAYSPYHHVVDGARYPAILMATGETDGRVNPMHSRKMIARLQAATGSDRPVYLSINSHAGHGIGSSLSIRINQTADVYSFLFDQLGMKFPAK</sequence>
<evidence type="ECO:0000256" key="3">
    <source>
        <dbReference type="ARBA" id="ARBA00011897"/>
    </source>
</evidence>
<keyword evidence="4" id="KW-0645">Protease</keyword>
<dbReference type="EC" id="3.4.21.26" evidence="3"/>
<evidence type="ECO:0000259" key="8">
    <source>
        <dbReference type="Pfam" id="PF00326"/>
    </source>
</evidence>
<dbReference type="EMBL" id="JBHRTP010000054">
    <property type="protein sequence ID" value="MFC3109666.1"/>
    <property type="molecule type" value="Genomic_DNA"/>
</dbReference>
<keyword evidence="6" id="KW-0720">Serine protease</keyword>
<evidence type="ECO:0000256" key="4">
    <source>
        <dbReference type="ARBA" id="ARBA00022670"/>
    </source>
</evidence>
<feature type="chain" id="PRO_5046909565" description="prolyl oligopeptidase" evidence="7">
    <location>
        <begin position="40"/>
        <end position="747"/>
    </location>
</feature>
<comment type="similarity">
    <text evidence="2">Belongs to the peptidase S9A family.</text>
</comment>
<gene>
    <name evidence="10" type="ORF">ACFOFO_17115</name>
</gene>
<evidence type="ECO:0000256" key="2">
    <source>
        <dbReference type="ARBA" id="ARBA00005228"/>
    </source>
</evidence>
<dbReference type="PANTHER" id="PTHR42881">
    <property type="entry name" value="PROLYL ENDOPEPTIDASE"/>
    <property type="match status" value="1"/>
</dbReference>
<dbReference type="Pfam" id="PF02897">
    <property type="entry name" value="Peptidase_S9_N"/>
    <property type="match status" value="1"/>
</dbReference>
<dbReference type="InterPro" id="IPR029058">
    <property type="entry name" value="AB_hydrolase_fold"/>
</dbReference>
<dbReference type="RefSeq" id="WP_390325548.1">
    <property type="nucleotide sequence ID" value="NZ_JBHRTP010000054.1"/>
</dbReference>
<evidence type="ECO:0000256" key="6">
    <source>
        <dbReference type="ARBA" id="ARBA00022825"/>
    </source>
</evidence>